<protein>
    <submittedName>
        <fullName evidence="2">GNAT family N-acetyltransferase</fullName>
    </submittedName>
</protein>
<sequence length="200" mass="22099">MVFYYSMPLGELSNCHFLATELCHVGMLARLFSGRSDHLHLCKEAFMGHVLNQTSRFEVEECCLAIHELLLLRDRAGLPVHGLDDSYLPAKPLLSLCIRENQQGGQLVALALVRSGSAAGSCREPGHYLLQDFLVLPEFRHLGLGSFLLETVIERLSLLGSPKWQLMLEVLPGDEVLAQRLGFKPGGHSVPGNLWLKSVG</sequence>
<dbReference type="GO" id="GO:0016747">
    <property type="term" value="F:acyltransferase activity, transferring groups other than amino-acyl groups"/>
    <property type="evidence" value="ECO:0007669"/>
    <property type="project" value="InterPro"/>
</dbReference>
<dbReference type="Proteomes" id="UP000502117">
    <property type="component" value="Chromosome"/>
</dbReference>
<evidence type="ECO:0000313" key="3">
    <source>
        <dbReference type="Proteomes" id="UP000502117"/>
    </source>
</evidence>
<dbReference type="CDD" id="cd04301">
    <property type="entry name" value="NAT_SF"/>
    <property type="match status" value="1"/>
</dbReference>
<dbReference type="AlphaFoldDB" id="A0A6G7LQR2"/>
<dbReference type="SUPFAM" id="SSF55729">
    <property type="entry name" value="Acyl-CoA N-acyltransferases (Nat)"/>
    <property type="match status" value="1"/>
</dbReference>
<name>A0A6G7LQR2_9GAMM</name>
<keyword evidence="2" id="KW-0808">Transferase</keyword>
<evidence type="ECO:0000313" key="2">
    <source>
        <dbReference type="EMBL" id="QIJ04166.1"/>
    </source>
</evidence>
<reference evidence="2 3" key="1">
    <citation type="submission" date="2019-11" db="EMBL/GenBank/DDBJ databases">
        <title>Complete Genome Sequence of Shewanella chilikensis Strain DC57, Isolated from Corroded Seal Rings at a floating production facility in Australia.</title>
        <authorList>
            <person name="Salgar-Chaparro S.J."/>
            <person name="Castillo-Villamizar G.A."/>
            <person name="Poehlein A."/>
            <person name="Daniel R."/>
            <person name="Machuca L."/>
        </authorList>
    </citation>
    <scope>NUCLEOTIDE SEQUENCE [LARGE SCALE GENOMIC DNA]</scope>
    <source>
        <strain evidence="2 3">DC57</strain>
    </source>
</reference>
<dbReference type="InterPro" id="IPR016181">
    <property type="entry name" value="Acyl_CoA_acyltransferase"/>
</dbReference>
<dbReference type="Gene3D" id="3.40.630.30">
    <property type="match status" value="1"/>
</dbReference>
<gene>
    <name evidence="2" type="ORF">GII14_08360</name>
</gene>
<dbReference type="InterPro" id="IPR000182">
    <property type="entry name" value="GNAT_dom"/>
</dbReference>
<proteinExistence type="predicted"/>
<dbReference type="EMBL" id="CP045857">
    <property type="protein sequence ID" value="QIJ04166.1"/>
    <property type="molecule type" value="Genomic_DNA"/>
</dbReference>
<accession>A0A6G7LQR2</accession>
<feature type="domain" description="N-acetyltransferase" evidence="1">
    <location>
        <begin position="64"/>
        <end position="200"/>
    </location>
</feature>
<evidence type="ECO:0000259" key="1">
    <source>
        <dbReference type="PROSITE" id="PS51186"/>
    </source>
</evidence>
<dbReference type="Pfam" id="PF00583">
    <property type="entry name" value="Acetyltransf_1"/>
    <property type="match status" value="1"/>
</dbReference>
<dbReference type="PROSITE" id="PS51186">
    <property type="entry name" value="GNAT"/>
    <property type="match status" value="1"/>
</dbReference>
<dbReference type="KEGG" id="schk:GII14_08360"/>
<organism evidence="2 3">
    <name type="scientific">Shewanella chilikensis</name>
    <dbReference type="NCBI Taxonomy" id="558541"/>
    <lineage>
        <taxon>Bacteria</taxon>
        <taxon>Pseudomonadati</taxon>
        <taxon>Pseudomonadota</taxon>
        <taxon>Gammaproteobacteria</taxon>
        <taxon>Alteromonadales</taxon>
        <taxon>Shewanellaceae</taxon>
        <taxon>Shewanella</taxon>
    </lineage>
</organism>